<organism evidence="2 3">
    <name type="scientific">Verticillium longisporum</name>
    <name type="common">Verticillium dahliae var. longisporum</name>
    <dbReference type="NCBI Taxonomy" id="100787"/>
    <lineage>
        <taxon>Eukaryota</taxon>
        <taxon>Fungi</taxon>
        <taxon>Dikarya</taxon>
        <taxon>Ascomycota</taxon>
        <taxon>Pezizomycotina</taxon>
        <taxon>Sordariomycetes</taxon>
        <taxon>Hypocreomycetidae</taxon>
        <taxon>Glomerellales</taxon>
        <taxon>Plectosphaerellaceae</taxon>
        <taxon>Verticillium</taxon>
    </lineage>
</organism>
<sequence>SRAKERKPPLASPAASRFLPPARSPVWLSPNSS</sequence>
<proteinExistence type="predicted"/>
<dbReference type="Proteomes" id="UP000044602">
    <property type="component" value="Unassembled WGS sequence"/>
</dbReference>
<protein>
    <submittedName>
        <fullName evidence="2">Uncharacterized protein</fullName>
    </submittedName>
</protein>
<evidence type="ECO:0000313" key="3">
    <source>
        <dbReference type="Proteomes" id="UP000044602"/>
    </source>
</evidence>
<keyword evidence="3" id="KW-1185">Reference proteome</keyword>
<feature type="non-terminal residue" evidence="2">
    <location>
        <position position="1"/>
    </location>
</feature>
<reference evidence="2 3" key="1">
    <citation type="submission" date="2015-05" db="EMBL/GenBank/DDBJ databases">
        <authorList>
            <person name="Wang D.B."/>
            <person name="Wang M."/>
        </authorList>
    </citation>
    <scope>NUCLEOTIDE SEQUENCE [LARGE SCALE GENOMIC DNA]</scope>
    <source>
        <strain evidence="2">VL1</strain>
    </source>
</reference>
<evidence type="ECO:0000313" key="2">
    <source>
        <dbReference type="EMBL" id="CRK19922.1"/>
    </source>
</evidence>
<name>A0A0G4LD16_VERLO</name>
<feature type="region of interest" description="Disordered" evidence="1">
    <location>
        <begin position="1"/>
        <end position="33"/>
    </location>
</feature>
<evidence type="ECO:0000256" key="1">
    <source>
        <dbReference type="SAM" id="MobiDB-lite"/>
    </source>
</evidence>
<gene>
    <name evidence="2" type="ORF">BN1708_000559</name>
</gene>
<accession>A0A0G4LD16</accession>
<dbReference type="AlphaFoldDB" id="A0A0G4LD16"/>
<dbReference type="EMBL" id="CVQH01011112">
    <property type="protein sequence ID" value="CRK19922.1"/>
    <property type="molecule type" value="Genomic_DNA"/>
</dbReference>